<evidence type="ECO:0000259" key="4">
    <source>
        <dbReference type="SMART" id="SM00738"/>
    </source>
</evidence>
<protein>
    <submittedName>
        <fullName evidence="5">Transcription termination/antitermination NusG family protein</fullName>
    </submittedName>
</protein>
<dbReference type="EMBL" id="JAVRIC010000003">
    <property type="protein sequence ID" value="MDT0496362.1"/>
    <property type="molecule type" value="Genomic_DNA"/>
</dbReference>
<sequence length="164" mass="18736">MRRWYVVMTKPRQEQIALAQLTRQGYESYLPIVSERRREQGKYVNKRVPLFPRYLFVNLDTAVDNTAPIRSTVGCCGLVRFGLRLAYLPSGVLEWIQARCREGESRRRQASWMPGRRLDVLDGPFAGLDAVFAAASSHDRVIVLLKLLGASRPVELPQEHLRAV</sequence>
<dbReference type="Proteomes" id="UP001254608">
    <property type="component" value="Unassembled WGS sequence"/>
</dbReference>
<evidence type="ECO:0000256" key="1">
    <source>
        <dbReference type="ARBA" id="ARBA00022814"/>
    </source>
</evidence>
<evidence type="ECO:0000313" key="6">
    <source>
        <dbReference type="Proteomes" id="UP001254608"/>
    </source>
</evidence>
<keyword evidence="1" id="KW-0889">Transcription antitermination</keyword>
<dbReference type="CDD" id="cd09892">
    <property type="entry name" value="NGN_SP_RfaH"/>
    <property type="match status" value="1"/>
</dbReference>
<dbReference type="Gene3D" id="3.30.70.940">
    <property type="entry name" value="NusG, N-terminal domain"/>
    <property type="match status" value="1"/>
</dbReference>
<dbReference type="SMART" id="SM00738">
    <property type="entry name" value="NGN"/>
    <property type="match status" value="1"/>
</dbReference>
<dbReference type="Pfam" id="PF02357">
    <property type="entry name" value="NusG"/>
    <property type="match status" value="1"/>
</dbReference>
<evidence type="ECO:0000313" key="5">
    <source>
        <dbReference type="EMBL" id="MDT0496362.1"/>
    </source>
</evidence>
<dbReference type="PANTHER" id="PTHR30265">
    <property type="entry name" value="RHO-INTERACTING TRANSCRIPTION TERMINATION FACTOR NUSG"/>
    <property type="match status" value="1"/>
</dbReference>
<dbReference type="InterPro" id="IPR008991">
    <property type="entry name" value="Translation_prot_SH3-like_sf"/>
</dbReference>
<dbReference type="SUPFAM" id="SSF82679">
    <property type="entry name" value="N-utilization substance G protein NusG, N-terminal domain"/>
    <property type="match status" value="1"/>
</dbReference>
<dbReference type="InterPro" id="IPR036735">
    <property type="entry name" value="NGN_dom_sf"/>
</dbReference>
<accession>A0ABU2WH11</accession>
<name>A0ABU2WH11_9GAMM</name>
<dbReference type="PANTHER" id="PTHR30265:SF7">
    <property type="entry name" value="TRANSCRIPTION ANTITERMINATION PROTEIN RFAH"/>
    <property type="match status" value="1"/>
</dbReference>
<comment type="caution">
    <text evidence="5">The sequence shown here is derived from an EMBL/GenBank/DDBJ whole genome shotgun (WGS) entry which is preliminary data.</text>
</comment>
<organism evidence="5 6">
    <name type="scientific">Banduia mediterranea</name>
    <dbReference type="NCBI Taxonomy" id="3075609"/>
    <lineage>
        <taxon>Bacteria</taxon>
        <taxon>Pseudomonadati</taxon>
        <taxon>Pseudomonadota</taxon>
        <taxon>Gammaproteobacteria</taxon>
        <taxon>Nevskiales</taxon>
        <taxon>Algiphilaceae</taxon>
        <taxon>Banduia</taxon>
    </lineage>
</organism>
<keyword evidence="2" id="KW-0805">Transcription regulation</keyword>
<keyword evidence="6" id="KW-1185">Reference proteome</keyword>
<dbReference type="InterPro" id="IPR006645">
    <property type="entry name" value="NGN-like_dom"/>
</dbReference>
<dbReference type="SUPFAM" id="SSF50104">
    <property type="entry name" value="Translation proteins SH3-like domain"/>
    <property type="match status" value="1"/>
</dbReference>
<evidence type="ECO:0000256" key="3">
    <source>
        <dbReference type="ARBA" id="ARBA00023163"/>
    </source>
</evidence>
<proteinExistence type="predicted"/>
<dbReference type="RefSeq" id="WP_311363754.1">
    <property type="nucleotide sequence ID" value="NZ_JAVRIC010000003.1"/>
</dbReference>
<feature type="domain" description="NusG-like N-terminal" evidence="4">
    <location>
        <begin position="1"/>
        <end position="100"/>
    </location>
</feature>
<gene>
    <name evidence="5" type="ORF">RM530_03135</name>
</gene>
<keyword evidence="3" id="KW-0804">Transcription</keyword>
<dbReference type="InterPro" id="IPR043425">
    <property type="entry name" value="NusG-like"/>
</dbReference>
<evidence type="ECO:0000256" key="2">
    <source>
        <dbReference type="ARBA" id="ARBA00023015"/>
    </source>
</evidence>
<reference evidence="5 6" key="1">
    <citation type="submission" date="2023-09" db="EMBL/GenBank/DDBJ databases">
        <authorList>
            <person name="Rey-Velasco X."/>
        </authorList>
    </citation>
    <scope>NUCLEOTIDE SEQUENCE [LARGE SCALE GENOMIC DNA]</scope>
    <source>
        <strain evidence="5 6">W345</strain>
    </source>
</reference>